<sequence>MDLELHLDEEHPLALELASLRAAVERYQHETYTTSLTLQRTSLDASHSLTRLQSLERENAALHSELNTLRSTPPPPPSSTHQQTQTINELTLSLRHLSAKLDYTTSSLLEREHQLAEANAEVRRAEKEKEAAYELAARARAREEDVKVRLREVEGKRRVLEEEGRMMDLVVREYADLVRKLEGRGTSLRSSSGSGSSISLGSTANGSIPPSPSPSHTLNEGKTGLVTLLTEFNTETSSLHSEISRLSDELDKVRVELDVEREVGLKERDELAKVRIECDRMKGDDSAAAKVVSRYMKFSQSTTDTLQTSLESLKTRQAATLSTLSTQITSLEHTLTQEKHESSRLRDMLDELTEDISRESYGRRREVALRLKMLGREEGLVEGLRRWVRRGKEELDRVDGDGDEDEEVEKWEVLDSFERVVKSGVAMLESLDGGRGGDGDSSLYREGSGDGEEGMSAGSLGRVLAAESAVGMLVRELEVEMEKRMEVVRRLGELGVGMEGLDGEGLDEGIRDGEIVDEVVRVSGDLSEDTRDGGVIDVVPQDIEVESAARAPPTDEIKEKLDLGLQVDQLGIGGESESLIDLPPASHSSLSKPDISLVQIFLADRPEGFVQGPCPPDMENGDSSVEYPRAAEVGSVRETSVELTIGEGSLDGAVEVTRPNDPVDGNPLIQELLEPSENLLVHPSLVEGSLSTDSSQLDVDSAPTSEPSIPVPAETTVRPPSLPDATIQNTSENTAVDISSIPNTPNRGTLGDVAPSSALISTRPEQPLETSPILGLVSFPEQGQEPPVEERELEGEDLMLGSEEVVVVDGGSVAEDVETPSERSPSSAPATPLLIITEPEPPTSEVFDKALAHTLSPVHAPSPTHTPSLTHTPSATHIPLSEHTARPTQTPSPTPTPPLTSRQAVLLASLLQVKDRYDDLQRSFRNCHLALKDLKSTLSSPSSASSSSMLPLLKTAVGRLDDYNEDTRVELEIRVADEERIVRGYQTLLSVPGAISDEVEWREVEGDVRKFVDGGGDREKVREGFGKKLDDLQNDIAVIKRTFYEIESTPSPSTPSTPSGGWSTWTSGLLGGGGSPSRPATPAKTFGNVMTSPRLRHPNLDGTRKTSASHDSNPADPFGSLGLRIPMPSYVPSPPRPETTTTIRPQIGMNIGIGTPPPGQRQRTISGMYMLGLGSRRSSMVVQKEPVTPTKLSTGVRQISGGQRSVVRKDEVETETETETETEGEEDTDVE</sequence>
<keyword evidence="1" id="KW-0175">Coiled coil</keyword>
<feature type="region of interest" description="Disordered" evidence="2">
    <location>
        <begin position="815"/>
        <end position="835"/>
    </location>
</feature>
<dbReference type="EMBL" id="KL197766">
    <property type="protein sequence ID" value="KDQ50094.1"/>
    <property type="molecule type" value="Genomic_DNA"/>
</dbReference>
<feature type="region of interest" description="Disordered" evidence="2">
    <location>
        <begin position="856"/>
        <end position="876"/>
    </location>
</feature>
<feature type="region of interest" description="Disordered" evidence="2">
    <location>
        <begin position="1070"/>
        <end position="1160"/>
    </location>
</feature>
<evidence type="ECO:0000313" key="3">
    <source>
        <dbReference type="EMBL" id="KDQ50094.1"/>
    </source>
</evidence>
<organism evidence="3 4">
    <name type="scientific">Jaapia argillacea MUCL 33604</name>
    <dbReference type="NCBI Taxonomy" id="933084"/>
    <lineage>
        <taxon>Eukaryota</taxon>
        <taxon>Fungi</taxon>
        <taxon>Dikarya</taxon>
        <taxon>Basidiomycota</taxon>
        <taxon>Agaricomycotina</taxon>
        <taxon>Agaricomycetes</taxon>
        <taxon>Agaricomycetidae</taxon>
        <taxon>Jaapiales</taxon>
        <taxon>Jaapiaceae</taxon>
        <taxon>Jaapia</taxon>
    </lineage>
</organism>
<feature type="compositionally biased region" description="Polar residues" evidence="2">
    <location>
        <begin position="204"/>
        <end position="220"/>
    </location>
</feature>
<gene>
    <name evidence="3" type="ORF">JAAARDRAFT_200258</name>
</gene>
<feature type="coiled-coil region" evidence="1">
    <location>
        <begin position="108"/>
        <end position="163"/>
    </location>
</feature>
<reference evidence="4" key="1">
    <citation type="journal article" date="2014" name="Proc. Natl. Acad. Sci. U.S.A.">
        <title>Extensive sampling of basidiomycete genomes demonstrates inadequacy of the white-rot/brown-rot paradigm for wood decay fungi.</title>
        <authorList>
            <person name="Riley R."/>
            <person name="Salamov A.A."/>
            <person name="Brown D.W."/>
            <person name="Nagy L.G."/>
            <person name="Floudas D."/>
            <person name="Held B.W."/>
            <person name="Levasseur A."/>
            <person name="Lombard V."/>
            <person name="Morin E."/>
            <person name="Otillar R."/>
            <person name="Lindquist E.A."/>
            <person name="Sun H."/>
            <person name="LaButti K.M."/>
            <person name="Schmutz J."/>
            <person name="Jabbour D."/>
            <person name="Luo H."/>
            <person name="Baker S.E."/>
            <person name="Pisabarro A.G."/>
            <person name="Walton J.D."/>
            <person name="Blanchette R.A."/>
            <person name="Henrissat B."/>
            <person name="Martin F."/>
            <person name="Cullen D."/>
            <person name="Hibbett D.S."/>
            <person name="Grigoriev I.V."/>
        </authorList>
    </citation>
    <scope>NUCLEOTIDE SEQUENCE [LARGE SCALE GENOMIC DNA]</scope>
    <source>
        <strain evidence="4">MUCL 33604</strain>
    </source>
</reference>
<evidence type="ECO:0000256" key="1">
    <source>
        <dbReference type="SAM" id="Coils"/>
    </source>
</evidence>
<feature type="compositionally biased region" description="Polar residues" evidence="2">
    <location>
        <begin position="690"/>
        <end position="707"/>
    </location>
</feature>
<feature type="compositionally biased region" description="Polar residues" evidence="2">
    <location>
        <begin position="1190"/>
        <end position="1203"/>
    </location>
</feature>
<dbReference type="OrthoDB" id="2592022at2759"/>
<feature type="region of interest" description="Disordered" evidence="2">
    <location>
        <begin position="185"/>
        <end position="220"/>
    </location>
</feature>
<protein>
    <submittedName>
        <fullName evidence="3">Uncharacterized protein</fullName>
    </submittedName>
</protein>
<feature type="region of interest" description="Disordered" evidence="2">
    <location>
        <begin position="431"/>
        <end position="456"/>
    </location>
</feature>
<feature type="compositionally biased region" description="Low complexity" evidence="2">
    <location>
        <begin position="185"/>
        <end position="203"/>
    </location>
</feature>
<feature type="region of interest" description="Disordered" evidence="2">
    <location>
        <begin position="690"/>
        <end position="755"/>
    </location>
</feature>
<dbReference type="Proteomes" id="UP000027265">
    <property type="component" value="Unassembled WGS sequence"/>
</dbReference>
<feature type="compositionally biased region" description="Acidic residues" evidence="2">
    <location>
        <begin position="1212"/>
        <end position="1231"/>
    </location>
</feature>
<dbReference type="STRING" id="933084.A0A067P5P9"/>
<accession>A0A067P5P9</accession>
<feature type="compositionally biased region" description="Low complexity" evidence="2">
    <location>
        <begin position="859"/>
        <end position="876"/>
    </location>
</feature>
<feature type="region of interest" description="Disordered" evidence="2">
    <location>
        <begin position="1186"/>
        <end position="1231"/>
    </location>
</feature>
<evidence type="ECO:0000256" key="2">
    <source>
        <dbReference type="SAM" id="MobiDB-lite"/>
    </source>
</evidence>
<evidence type="ECO:0000313" key="4">
    <source>
        <dbReference type="Proteomes" id="UP000027265"/>
    </source>
</evidence>
<feature type="compositionally biased region" description="Polar residues" evidence="2">
    <location>
        <begin position="726"/>
        <end position="747"/>
    </location>
</feature>
<name>A0A067P5P9_9AGAM</name>
<keyword evidence="4" id="KW-1185">Reference proteome</keyword>
<dbReference type="HOGENOM" id="CLU_003988_0_0_1"/>
<dbReference type="InParanoid" id="A0A067P5P9"/>
<dbReference type="AlphaFoldDB" id="A0A067P5P9"/>
<proteinExistence type="predicted"/>